<feature type="chain" id="PRO_5003321050" evidence="1">
    <location>
        <begin position="32"/>
        <end position="131"/>
    </location>
</feature>
<dbReference type="VEuPathDB" id="FungiDB:MELLADRAFT_123802"/>
<dbReference type="AlphaFoldDB" id="F4RUL7"/>
<gene>
    <name evidence="2" type="ORF">MELLADRAFT_123802</name>
</gene>
<evidence type="ECO:0000256" key="1">
    <source>
        <dbReference type="SAM" id="SignalP"/>
    </source>
</evidence>
<proteinExistence type="predicted"/>
<evidence type="ECO:0000313" key="3">
    <source>
        <dbReference type="Proteomes" id="UP000001072"/>
    </source>
</evidence>
<feature type="signal peptide" evidence="1">
    <location>
        <begin position="1"/>
        <end position="31"/>
    </location>
</feature>
<dbReference type="EMBL" id="GL883121">
    <property type="protein sequence ID" value="EGG03973.1"/>
    <property type="molecule type" value="Genomic_DNA"/>
</dbReference>
<keyword evidence="1" id="KW-0732">Signal</keyword>
<sequence length="131" mass="14598">MYNTMSFKTHLNIFVMYITLSFLMEINSVSGLDCPAGFNKGDPAACAQTIAGYGTYNCPYARCGHAGHKWIWMYNCVLYGSDQTGVSNQQCEEYNYLSDGIFTCWNHHGILYACPHKVTDTSISCEGCSLN</sequence>
<dbReference type="HOGENOM" id="CLU_150810_1_0_1"/>
<accession>F4RUL7</accession>
<dbReference type="InParanoid" id="F4RUL7"/>
<protein>
    <submittedName>
        <fullName evidence="2">Secreted protein</fullName>
    </submittedName>
</protein>
<name>F4RUL7_MELLP</name>
<evidence type="ECO:0000313" key="2">
    <source>
        <dbReference type="EMBL" id="EGG03973.1"/>
    </source>
</evidence>
<dbReference type="KEGG" id="mlr:MELLADRAFT_123802"/>
<keyword evidence="3" id="KW-1185">Reference proteome</keyword>
<dbReference type="OrthoDB" id="2512143at2759"/>
<dbReference type="RefSeq" id="XP_007412766.1">
    <property type="nucleotide sequence ID" value="XM_007412704.1"/>
</dbReference>
<organism evidence="3">
    <name type="scientific">Melampsora larici-populina (strain 98AG31 / pathotype 3-4-7)</name>
    <name type="common">Poplar leaf rust fungus</name>
    <dbReference type="NCBI Taxonomy" id="747676"/>
    <lineage>
        <taxon>Eukaryota</taxon>
        <taxon>Fungi</taxon>
        <taxon>Dikarya</taxon>
        <taxon>Basidiomycota</taxon>
        <taxon>Pucciniomycotina</taxon>
        <taxon>Pucciniomycetes</taxon>
        <taxon>Pucciniales</taxon>
        <taxon>Melampsoraceae</taxon>
        <taxon>Melampsora</taxon>
    </lineage>
</organism>
<reference evidence="3" key="1">
    <citation type="journal article" date="2011" name="Proc. Natl. Acad. Sci. U.S.A.">
        <title>Obligate biotrophy features unraveled by the genomic analysis of rust fungi.</title>
        <authorList>
            <person name="Duplessis S."/>
            <person name="Cuomo C.A."/>
            <person name="Lin Y.-C."/>
            <person name="Aerts A."/>
            <person name="Tisserant E."/>
            <person name="Veneault-Fourrey C."/>
            <person name="Joly D.L."/>
            <person name="Hacquard S."/>
            <person name="Amselem J."/>
            <person name="Cantarel B.L."/>
            <person name="Chiu R."/>
            <person name="Coutinho P.M."/>
            <person name="Feau N."/>
            <person name="Field M."/>
            <person name="Frey P."/>
            <person name="Gelhaye E."/>
            <person name="Goldberg J."/>
            <person name="Grabherr M.G."/>
            <person name="Kodira C.D."/>
            <person name="Kohler A."/>
            <person name="Kuees U."/>
            <person name="Lindquist E.A."/>
            <person name="Lucas S.M."/>
            <person name="Mago R."/>
            <person name="Mauceli E."/>
            <person name="Morin E."/>
            <person name="Murat C."/>
            <person name="Pangilinan J.L."/>
            <person name="Park R."/>
            <person name="Pearson M."/>
            <person name="Quesneville H."/>
            <person name="Rouhier N."/>
            <person name="Sakthikumar S."/>
            <person name="Salamov A.A."/>
            <person name="Schmutz J."/>
            <person name="Selles B."/>
            <person name="Shapiro H."/>
            <person name="Tanguay P."/>
            <person name="Tuskan G.A."/>
            <person name="Henrissat B."/>
            <person name="Van de Peer Y."/>
            <person name="Rouze P."/>
            <person name="Ellis J.G."/>
            <person name="Dodds P.N."/>
            <person name="Schein J.E."/>
            <person name="Zhong S."/>
            <person name="Hamelin R.C."/>
            <person name="Grigoriev I.V."/>
            <person name="Szabo L.J."/>
            <person name="Martin F."/>
        </authorList>
    </citation>
    <scope>NUCLEOTIDE SEQUENCE [LARGE SCALE GENOMIC DNA]</scope>
    <source>
        <strain evidence="3">98AG31 / pathotype 3-4-7</strain>
    </source>
</reference>
<dbReference type="GeneID" id="18926482"/>
<dbReference type="Proteomes" id="UP000001072">
    <property type="component" value="Unassembled WGS sequence"/>
</dbReference>